<reference evidence="2" key="1">
    <citation type="submission" date="2021-11" db="EMBL/GenBank/DDBJ databases">
        <authorList>
            <person name="Rodrigo-Torres L."/>
            <person name="Arahal R. D."/>
            <person name="Lucena T."/>
        </authorList>
    </citation>
    <scope>NUCLEOTIDE SEQUENCE</scope>
    <source>
        <strain evidence="2">CECT 7928</strain>
    </source>
</reference>
<dbReference type="Proteomes" id="UP000838748">
    <property type="component" value="Unassembled WGS sequence"/>
</dbReference>
<organism evidence="2 3">
    <name type="scientific">Vibrio marisflavi CECT 7928</name>
    <dbReference type="NCBI Taxonomy" id="634439"/>
    <lineage>
        <taxon>Bacteria</taxon>
        <taxon>Pseudomonadati</taxon>
        <taxon>Pseudomonadota</taxon>
        <taxon>Gammaproteobacteria</taxon>
        <taxon>Vibrionales</taxon>
        <taxon>Vibrionaceae</taxon>
        <taxon>Vibrio</taxon>
    </lineage>
</organism>
<protein>
    <recommendedName>
        <fullName evidence="4">YnhF family membrane protein</fullName>
    </recommendedName>
</protein>
<evidence type="ECO:0000313" key="3">
    <source>
        <dbReference type="Proteomes" id="UP000838748"/>
    </source>
</evidence>
<comment type="caution">
    <text evidence="2">The sequence shown here is derived from an EMBL/GenBank/DDBJ whole genome shotgun (WGS) entry which is preliminary data.</text>
</comment>
<dbReference type="InterPro" id="IPR047743">
    <property type="entry name" value="YnhF-like"/>
</dbReference>
<evidence type="ECO:0008006" key="4">
    <source>
        <dbReference type="Google" id="ProtNLM"/>
    </source>
</evidence>
<accession>A0ABN8E527</accession>
<evidence type="ECO:0000256" key="1">
    <source>
        <dbReference type="SAM" id="Phobius"/>
    </source>
</evidence>
<keyword evidence="3" id="KW-1185">Reference proteome</keyword>
<feature type="transmembrane region" description="Helical" evidence="1">
    <location>
        <begin position="7"/>
        <end position="27"/>
    </location>
</feature>
<dbReference type="NCBIfam" id="NF033411">
    <property type="entry name" value="small_mem_YnhF"/>
    <property type="match status" value="1"/>
</dbReference>
<dbReference type="EMBL" id="CAKLDM010000002">
    <property type="protein sequence ID" value="CAH0539279.1"/>
    <property type="molecule type" value="Genomic_DNA"/>
</dbReference>
<keyword evidence="1" id="KW-1133">Transmembrane helix</keyword>
<name>A0ABN8E527_9VIBR</name>
<gene>
    <name evidence="2" type="ORF">VMF7928_02036</name>
</gene>
<keyword evidence="1" id="KW-0812">Transmembrane</keyword>
<evidence type="ECO:0000313" key="2">
    <source>
        <dbReference type="EMBL" id="CAH0539279.1"/>
    </source>
</evidence>
<proteinExistence type="predicted"/>
<sequence>MENDLKYAIIIAAVTLMYLLGFGIVAITTN</sequence>
<dbReference type="RefSeq" id="WP_237361349.1">
    <property type="nucleotide sequence ID" value="NZ_CAKLDM010000002.1"/>
</dbReference>
<keyword evidence="1" id="KW-0472">Membrane</keyword>